<reference evidence="9 10" key="1">
    <citation type="journal article" date="2016" name="Nat. Commun.">
        <title>Thousands of microbial genomes shed light on interconnected biogeochemical processes in an aquifer system.</title>
        <authorList>
            <person name="Anantharaman K."/>
            <person name="Brown C.T."/>
            <person name="Hug L.A."/>
            <person name="Sharon I."/>
            <person name="Castelle C.J."/>
            <person name="Probst A.J."/>
            <person name="Thomas B.C."/>
            <person name="Singh A."/>
            <person name="Wilkins M.J."/>
            <person name="Karaoz U."/>
            <person name="Brodie E.L."/>
            <person name="Williams K.H."/>
            <person name="Hubbard S.S."/>
            <person name="Banfield J.F."/>
        </authorList>
    </citation>
    <scope>NUCLEOTIDE SEQUENCE [LARGE SCALE GENOMIC DNA]</scope>
</reference>
<comment type="function">
    <text evidence="7">Cell wall formation. Catalyzes the addition of glutamate to the nucleotide precursor UDP-N-acetylmuramoyl-L-alanine (UMA).</text>
</comment>
<dbReference type="GO" id="GO:0051301">
    <property type="term" value="P:cell division"/>
    <property type="evidence" value="ECO:0007669"/>
    <property type="project" value="UniProtKB-KW"/>
</dbReference>
<keyword evidence="5 7" id="KW-0547">Nucleotide-binding</keyword>
<comment type="catalytic activity">
    <reaction evidence="7">
        <text>UDP-N-acetyl-alpha-D-muramoyl-L-alanine + D-glutamate + ATP = UDP-N-acetyl-alpha-D-muramoyl-L-alanyl-D-glutamate + ADP + phosphate + H(+)</text>
        <dbReference type="Rhea" id="RHEA:16429"/>
        <dbReference type="ChEBI" id="CHEBI:15378"/>
        <dbReference type="ChEBI" id="CHEBI:29986"/>
        <dbReference type="ChEBI" id="CHEBI:30616"/>
        <dbReference type="ChEBI" id="CHEBI:43474"/>
        <dbReference type="ChEBI" id="CHEBI:83898"/>
        <dbReference type="ChEBI" id="CHEBI:83900"/>
        <dbReference type="ChEBI" id="CHEBI:456216"/>
        <dbReference type="EC" id="6.3.2.9"/>
    </reaction>
</comment>
<keyword evidence="3 7" id="KW-0963">Cytoplasm</keyword>
<dbReference type="GO" id="GO:0005737">
    <property type="term" value="C:cytoplasm"/>
    <property type="evidence" value="ECO:0007669"/>
    <property type="project" value="UniProtKB-SubCell"/>
</dbReference>
<dbReference type="GO" id="GO:0009252">
    <property type="term" value="P:peptidoglycan biosynthetic process"/>
    <property type="evidence" value="ECO:0007669"/>
    <property type="project" value="UniProtKB-UniRule"/>
</dbReference>
<dbReference type="SUPFAM" id="SSF53623">
    <property type="entry name" value="MurD-like peptide ligases, catalytic domain"/>
    <property type="match status" value="1"/>
</dbReference>
<accession>A0A1F4U8P5</accession>
<dbReference type="EC" id="6.3.2.9" evidence="7"/>
<comment type="subcellular location">
    <subcellularLocation>
        <location evidence="1 7">Cytoplasm</location>
    </subcellularLocation>
</comment>
<comment type="pathway">
    <text evidence="2 7">Cell wall biogenesis; peptidoglycan biosynthesis.</text>
</comment>
<dbReference type="AlphaFoldDB" id="A0A1F4U8P5"/>
<dbReference type="InterPro" id="IPR036615">
    <property type="entry name" value="Mur_ligase_C_dom_sf"/>
</dbReference>
<evidence type="ECO:0000256" key="5">
    <source>
        <dbReference type="ARBA" id="ARBA00022741"/>
    </source>
</evidence>
<dbReference type="Proteomes" id="UP000177025">
    <property type="component" value="Unassembled WGS sequence"/>
</dbReference>
<evidence type="ECO:0000259" key="8">
    <source>
        <dbReference type="Pfam" id="PF08245"/>
    </source>
</evidence>
<organism evidence="9 10">
    <name type="scientific">candidate division WOR-3 bacterium RBG_13_43_14</name>
    <dbReference type="NCBI Taxonomy" id="1802590"/>
    <lineage>
        <taxon>Bacteria</taxon>
        <taxon>Bacteria division WOR-3</taxon>
    </lineage>
</organism>
<evidence type="ECO:0000256" key="4">
    <source>
        <dbReference type="ARBA" id="ARBA00022598"/>
    </source>
</evidence>
<dbReference type="GO" id="GO:0008764">
    <property type="term" value="F:UDP-N-acetylmuramoylalanine-D-glutamate ligase activity"/>
    <property type="evidence" value="ECO:0007669"/>
    <property type="project" value="UniProtKB-UniRule"/>
</dbReference>
<comment type="similarity">
    <text evidence="7">Belongs to the MurCDEF family.</text>
</comment>
<dbReference type="SUPFAM" id="SSF53244">
    <property type="entry name" value="MurD-like peptide ligases, peptide-binding domain"/>
    <property type="match status" value="1"/>
</dbReference>
<keyword evidence="6 7" id="KW-0067">ATP-binding</keyword>
<keyword evidence="7" id="KW-0573">Peptidoglycan synthesis</keyword>
<feature type="binding site" evidence="7">
    <location>
        <begin position="107"/>
        <end position="113"/>
    </location>
    <ligand>
        <name>ATP</name>
        <dbReference type="ChEBI" id="CHEBI:30616"/>
    </ligand>
</feature>
<dbReference type="Gene3D" id="3.40.1190.10">
    <property type="entry name" value="Mur-like, catalytic domain"/>
    <property type="match status" value="1"/>
</dbReference>
<dbReference type="InterPro" id="IPR013221">
    <property type="entry name" value="Mur_ligase_cen"/>
</dbReference>
<dbReference type="InterPro" id="IPR005762">
    <property type="entry name" value="MurD"/>
</dbReference>
<keyword evidence="7" id="KW-0133">Cell shape</keyword>
<keyword evidence="4 7" id="KW-0436">Ligase</keyword>
<gene>
    <name evidence="7" type="primary">murD</name>
    <name evidence="9" type="ORF">A2Y85_00715</name>
</gene>
<dbReference type="Pfam" id="PF08245">
    <property type="entry name" value="Mur_ligase_M"/>
    <property type="match status" value="1"/>
</dbReference>
<evidence type="ECO:0000256" key="6">
    <source>
        <dbReference type="ARBA" id="ARBA00022840"/>
    </source>
</evidence>
<evidence type="ECO:0000256" key="7">
    <source>
        <dbReference type="HAMAP-Rule" id="MF_00639"/>
    </source>
</evidence>
<evidence type="ECO:0000313" key="9">
    <source>
        <dbReference type="EMBL" id="OGC41271.1"/>
    </source>
</evidence>
<dbReference type="Gene3D" id="3.40.50.720">
    <property type="entry name" value="NAD(P)-binding Rossmann-like Domain"/>
    <property type="match status" value="1"/>
</dbReference>
<sequence>MKFDKILLLGLGRANLPVAKYLIEKNTELYLFEENIDKLSPAAAQLIHSAGIKAYEARKYDLVITSPGFPVDKPIMNEVLAHKNTVVDEIEFTFDQLKRPSVIAVTGTNGKSTTVALINDILTANNIDHFIGGNIAPGRPFSEALFLPHCDHYVLEVSSFQLMRIINFKPYIGLITNITIDHLNWHHDFTEYRQAKLRIFKNQDQNDYAVLNKADPELKKLSGNLPAKTILFGYDASDGSWLNGDFHYGNQKLFSKERVKIAGQHNHLNIMAAIAVAKILKLEDRKIENAVTNFTTLPHRLEEVAIKKGVRFINNSMCTNEAAAIESFKTFVSPKIVIVGGKEKGNAGVNYLELLVHEAKSCVILGDNAGFIEGVFKKYNYTKYQTANNMREAVRIAQEAAQPGDIVILNPGYASFDYFTNFEDRGEAFRRAVNET</sequence>
<dbReference type="PANTHER" id="PTHR43692">
    <property type="entry name" value="UDP-N-ACETYLMURAMOYLALANINE--D-GLUTAMATE LIGASE"/>
    <property type="match status" value="1"/>
</dbReference>
<keyword evidence="7" id="KW-0961">Cell wall biogenesis/degradation</keyword>
<dbReference type="PANTHER" id="PTHR43692:SF1">
    <property type="entry name" value="UDP-N-ACETYLMURAMOYLALANINE--D-GLUTAMATE LIGASE"/>
    <property type="match status" value="1"/>
</dbReference>
<evidence type="ECO:0000256" key="3">
    <source>
        <dbReference type="ARBA" id="ARBA00022490"/>
    </source>
</evidence>
<dbReference type="EMBL" id="MEUM01000114">
    <property type="protein sequence ID" value="OGC41271.1"/>
    <property type="molecule type" value="Genomic_DNA"/>
</dbReference>
<feature type="domain" description="Mur ligase central" evidence="8">
    <location>
        <begin position="105"/>
        <end position="277"/>
    </location>
</feature>
<dbReference type="SUPFAM" id="SSF51984">
    <property type="entry name" value="MurCD N-terminal domain"/>
    <property type="match status" value="1"/>
</dbReference>
<evidence type="ECO:0000256" key="1">
    <source>
        <dbReference type="ARBA" id="ARBA00004496"/>
    </source>
</evidence>
<protein>
    <recommendedName>
        <fullName evidence="7">UDP-N-acetylmuramoylalanine--D-glutamate ligase</fullName>
        <ecNumber evidence="7">6.3.2.9</ecNumber>
    </recommendedName>
    <alternativeName>
        <fullName evidence="7">D-glutamic acid-adding enzyme</fullName>
    </alternativeName>
    <alternativeName>
        <fullName evidence="7">UDP-N-acetylmuramoyl-L-alanyl-D-glutamate synthetase</fullName>
    </alternativeName>
</protein>
<name>A0A1F4U8P5_UNCW3</name>
<proteinExistence type="inferred from homology"/>
<dbReference type="GO" id="GO:0071555">
    <property type="term" value="P:cell wall organization"/>
    <property type="evidence" value="ECO:0007669"/>
    <property type="project" value="UniProtKB-KW"/>
</dbReference>
<dbReference type="GO" id="GO:0008360">
    <property type="term" value="P:regulation of cell shape"/>
    <property type="evidence" value="ECO:0007669"/>
    <property type="project" value="UniProtKB-KW"/>
</dbReference>
<dbReference type="InterPro" id="IPR036565">
    <property type="entry name" value="Mur-like_cat_sf"/>
</dbReference>
<dbReference type="HAMAP" id="MF_00639">
    <property type="entry name" value="MurD"/>
    <property type="match status" value="1"/>
</dbReference>
<keyword evidence="7" id="KW-0132">Cell division</keyword>
<keyword evidence="7" id="KW-0131">Cell cycle</keyword>
<evidence type="ECO:0000313" key="10">
    <source>
        <dbReference type="Proteomes" id="UP000177025"/>
    </source>
</evidence>
<dbReference type="GO" id="GO:0005524">
    <property type="term" value="F:ATP binding"/>
    <property type="evidence" value="ECO:0007669"/>
    <property type="project" value="UniProtKB-UniRule"/>
</dbReference>
<dbReference type="NCBIfam" id="TIGR01087">
    <property type="entry name" value="murD"/>
    <property type="match status" value="1"/>
</dbReference>
<dbReference type="UniPathway" id="UPA00219"/>
<comment type="caution">
    <text evidence="9">The sequence shown here is derived from an EMBL/GenBank/DDBJ whole genome shotgun (WGS) entry which is preliminary data.</text>
</comment>
<evidence type="ECO:0000256" key="2">
    <source>
        <dbReference type="ARBA" id="ARBA00004752"/>
    </source>
</evidence>
<dbReference type="Gene3D" id="3.90.190.20">
    <property type="entry name" value="Mur ligase, C-terminal domain"/>
    <property type="match status" value="1"/>
</dbReference>